<reference evidence="5" key="1">
    <citation type="submission" date="2013-01" db="EMBL/GenBank/DDBJ databases">
        <title>Draft Genome Sequence of a Mulberry Tree, Morus notabilis C.K. Schneid.</title>
        <authorList>
            <person name="He N."/>
            <person name="Zhao S."/>
        </authorList>
    </citation>
    <scope>NUCLEOTIDE SEQUENCE</scope>
</reference>
<dbReference type="GO" id="GO:0004399">
    <property type="term" value="F:histidinol dehydrogenase activity"/>
    <property type="evidence" value="ECO:0007669"/>
    <property type="project" value="TreeGrafter"/>
</dbReference>
<dbReference type="GO" id="GO:0009570">
    <property type="term" value="C:chloroplast stroma"/>
    <property type="evidence" value="ECO:0007669"/>
    <property type="project" value="TreeGrafter"/>
</dbReference>
<gene>
    <name evidence="4" type="ORF">L484_016634</name>
</gene>
<organism evidence="4 5">
    <name type="scientific">Morus notabilis</name>
    <dbReference type="NCBI Taxonomy" id="981085"/>
    <lineage>
        <taxon>Eukaryota</taxon>
        <taxon>Viridiplantae</taxon>
        <taxon>Streptophyta</taxon>
        <taxon>Embryophyta</taxon>
        <taxon>Tracheophyta</taxon>
        <taxon>Spermatophyta</taxon>
        <taxon>Magnoliopsida</taxon>
        <taxon>eudicotyledons</taxon>
        <taxon>Gunneridae</taxon>
        <taxon>Pentapetalae</taxon>
        <taxon>rosids</taxon>
        <taxon>fabids</taxon>
        <taxon>Rosales</taxon>
        <taxon>Moraceae</taxon>
        <taxon>Moreae</taxon>
        <taxon>Morus</taxon>
    </lineage>
</organism>
<proteinExistence type="predicted"/>
<protein>
    <submittedName>
        <fullName evidence="4">Histidinol dehydrogenase</fullName>
    </submittedName>
</protein>
<dbReference type="PANTHER" id="PTHR21256">
    <property type="entry name" value="HISTIDINOL DEHYDROGENASE HDH"/>
    <property type="match status" value="1"/>
</dbReference>
<dbReference type="GO" id="GO:0000105">
    <property type="term" value="P:L-histidine biosynthetic process"/>
    <property type="evidence" value="ECO:0007669"/>
    <property type="project" value="TreeGrafter"/>
</dbReference>
<name>W9RXD1_9ROSA</name>
<dbReference type="STRING" id="981085.W9RXD1"/>
<dbReference type="AlphaFoldDB" id="W9RXD1"/>
<accession>W9RXD1</accession>
<evidence type="ECO:0000256" key="3">
    <source>
        <dbReference type="SAM" id="Phobius"/>
    </source>
</evidence>
<keyword evidence="3" id="KW-0472">Membrane</keyword>
<feature type="region of interest" description="Disordered" evidence="2">
    <location>
        <begin position="252"/>
        <end position="271"/>
    </location>
</feature>
<dbReference type="Gene3D" id="3.40.50.1980">
    <property type="entry name" value="Nitrogenase molybdenum iron protein domain"/>
    <property type="match status" value="1"/>
</dbReference>
<evidence type="ECO:0000256" key="2">
    <source>
        <dbReference type="SAM" id="MobiDB-lite"/>
    </source>
</evidence>
<dbReference type="Proteomes" id="UP000030645">
    <property type="component" value="Unassembled WGS sequence"/>
</dbReference>
<keyword evidence="3" id="KW-1133">Transmembrane helix</keyword>
<dbReference type="GO" id="GO:0046872">
    <property type="term" value="F:metal ion binding"/>
    <property type="evidence" value="ECO:0007669"/>
    <property type="project" value="InterPro"/>
</dbReference>
<dbReference type="GO" id="GO:0051287">
    <property type="term" value="F:NAD binding"/>
    <property type="evidence" value="ECO:0007669"/>
    <property type="project" value="InterPro"/>
</dbReference>
<dbReference type="EMBL" id="KE345251">
    <property type="protein sequence ID" value="EXB96861.1"/>
    <property type="molecule type" value="Genomic_DNA"/>
</dbReference>
<sequence>MKDLLSSSSSNFVLDEKKTLFEVECLKARPRIDFSSIFIAVNPIVEDVRRRGEVAVKEYTAKFDKIVLDRTVVSVSELHDPELDPVIKEAFDVAYNNIYALSFGSESVKCKRVARSIASVSLYVPGGTAVLLSTALMLAVANPNTIKQHFAKWATSFRMVYGFRNARVRIDDGEEEEGEVGTSSWFNEDSFNNLQGRVESSHLGPIFIVSLVICIPNTTSFAPKCKMGFKASTLTLIQVFLGFRFTSTNNSKLTTKSKPPLKPKLSRSFAA</sequence>
<keyword evidence="1" id="KW-0560">Oxidoreductase</keyword>
<evidence type="ECO:0000313" key="5">
    <source>
        <dbReference type="Proteomes" id="UP000030645"/>
    </source>
</evidence>
<keyword evidence="5" id="KW-1185">Reference proteome</keyword>
<dbReference type="GO" id="GO:0005829">
    <property type="term" value="C:cytosol"/>
    <property type="evidence" value="ECO:0007669"/>
    <property type="project" value="TreeGrafter"/>
</dbReference>
<dbReference type="eggNOG" id="KOG2697">
    <property type="taxonomic scope" value="Eukaryota"/>
</dbReference>
<dbReference type="Pfam" id="PF00815">
    <property type="entry name" value="Histidinol_dh"/>
    <property type="match status" value="1"/>
</dbReference>
<evidence type="ECO:0000313" key="4">
    <source>
        <dbReference type="EMBL" id="EXB96861.1"/>
    </source>
</evidence>
<feature type="transmembrane region" description="Helical" evidence="3">
    <location>
        <begin position="120"/>
        <end position="141"/>
    </location>
</feature>
<keyword evidence="3" id="KW-0812">Transmembrane</keyword>
<dbReference type="PANTHER" id="PTHR21256:SF2">
    <property type="entry name" value="HISTIDINE BIOSYNTHESIS TRIFUNCTIONAL PROTEIN"/>
    <property type="match status" value="1"/>
</dbReference>
<dbReference type="InterPro" id="IPR012131">
    <property type="entry name" value="Hstdl_DH"/>
</dbReference>
<evidence type="ECO:0000256" key="1">
    <source>
        <dbReference type="ARBA" id="ARBA00023002"/>
    </source>
</evidence>